<proteinExistence type="predicted"/>
<organism evidence="2 3">
    <name type="scientific">Prymnesium parvum</name>
    <name type="common">Toxic golden alga</name>
    <dbReference type="NCBI Taxonomy" id="97485"/>
    <lineage>
        <taxon>Eukaryota</taxon>
        <taxon>Haptista</taxon>
        <taxon>Haptophyta</taxon>
        <taxon>Prymnesiophyceae</taxon>
        <taxon>Prymnesiales</taxon>
        <taxon>Prymnesiaceae</taxon>
        <taxon>Prymnesium</taxon>
    </lineage>
</organism>
<evidence type="ECO:0000313" key="3">
    <source>
        <dbReference type="Proteomes" id="UP001515480"/>
    </source>
</evidence>
<keyword evidence="3" id="KW-1185">Reference proteome</keyword>
<sequence length="243" mass="24596">MPRVLLATDEHGNAKVFTVPSPVRESAGGGVDSTAAVETVAPGADSTVAELSAGLTAGAGGAHHAELSSSAAWERVDVPWDAAEPNADFVLVPRAGETAEDIEAPSIELVRTPQSYWVARGFSPMVASALEECCVSPALVVPGAPLDELGVLADTRSCFGDQSAVVTSWVAAAYGQSHAARVVHTTHVALQSGAACSAGGSGTREVGRGGSGRGARNAIPTAQETSVDDGGVRTAQQVERGKE</sequence>
<feature type="region of interest" description="Disordered" evidence="1">
    <location>
        <begin position="195"/>
        <end position="243"/>
    </location>
</feature>
<evidence type="ECO:0000313" key="2">
    <source>
        <dbReference type="EMBL" id="KAL1514787.1"/>
    </source>
</evidence>
<comment type="caution">
    <text evidence="2">The sequence shown here is derived from an EMBL/GenBank/DDBJ whole genome shotgun (WGS) entry which is preliminary data.</text>
</comment>
<protein>
    <submittedName>
        <fullName evidence="2">Uncharacterized protein</fullName>
    </submittedName>
</protein>
<evidence type="ECO:0000256" key="1">
    <source>
        <dbReference type="SAM" id="MobiDB-lite"/>
    </source>
</evidence>
<name>A0AB34J901_PRYPA</name>
<dbReference type="Proteomes" id="UP001515480">
    <property type="component" value="Unassembled WGS sequence"/>
</dbReference>
<reference evidence="2 3" key="1">
    <citation type="journal article" date="2024" name="Science">
        <title>Giant polyketide synthase enzymes in the biosynthesis of giant marine polyether toxins.</title>
        <authorList>
            <person name="Fallon T.R."/>
            <person name="Shende V.V."/>
            <person name="Wierzbicki I.H."/>
            <person name="Pendleton A.L."/>
            <person name="Watervoot N.F."/>
            <person name="Auber R.P."/>
            <person name="Gonzalez D.J."/>
            <person name="Wisecaver J.H."/>
            <person name="Moore B.S."/>
        </authorList>
    </citation>
    <scope>NUCLEOTIDE SEQUENCE [LARGE SCALE GENOMIC DNA]</scope>
    <source>
        <strain evidence="2 3">12B1</strain>
    </source>
</reference>
<gene>
    <name evidence="2" type="ORF">AB1Y20_003873</name>
</gene>
<accession>A0AB34J901</accession>
<dbReference type="AlphaFoldDB" id="A0AB34J901"/>
<dbReference type="EMBL" id="JBGBPQ010000012">
    <property type="protein sequence ID" value="KAL1514787.1"/>
    <property type="molecule type" value="Genomic_DNA"/>
</dbReference>